<protein>
    <recommendedName>
        <fullName evidence="1">Aminotransferase-like plant mobile domain-containing protein</fullName>
    </recommendedName>
</protein>
<accession>A0A7J9LF78</accession>
<feature type="non-terminal residue" evidence="2">
    <location>
        <position position="201"/>
    </location>
</feature>
<comment type="caution">
    <text evidence="2">The sequence shown here is derived from an EMBL/GenBank/DDBJ whole genome shotgun (WGS) entry which is preliminary data.</text>
</comment>
<evidence type="ECO:0000259" key="1">
    <source>
        <dbReference type="Pfam" id="PF10536"/>
    </source>
</evidence>
<proteinExistence type="predicted"/>
<dbReference type="OrthoDB" id="960611at2759"/>
<feature type="domain" description="Aminotransferase-like plant mobile" evidence="1">
    <location>
        <begin position="40"/>
        <end position="86"/>
    </location>
</feature>
<dbReference type="PANTHER" id="PTHR46033:SF8">
    <property type="entry name" value="PROTEIN MAINTENANCE OF MERISTEMS-LIKE"/>
    <property type="match status" value="1"/>
</dbReference>
<organism evidence="2 3">
    <name type="scientific">Gossypium schwendimanii</name>
    <name type="common">Cotton</name>
    <dbReference type="NCBI Taxonomy" id="34291"/>
    <lineage>
        <taxon>Eukaryota</taxon>
        <taxon>Viridiplantae</taxon>
        <taxon>Streptophyta</taxon>
        <taxon>Embryophyta</taxon>
        <taxon>Tracheophyta</taxon>
        <taxon>Spermatophyta</taxon>
        <taxon>Magnoliopsida</taxon>
        <taxon>eudicotyledons</taxon>
        <taxon>Gunneridae</taxon>
        <taxon>Pentapetalae</taxon>
        <taxon>rosids</taxon>
        <taxon>malvids</taxon>
        <taxon>Malvales</taxon>
        <taxon>Malvaceae</taxon>
        <taxon>Malvoideae</taxon>
        <taxon>Gossypium</taxon>
    </lineage>
</organism>
<keyword evidence="3" id="KW-1185">Reference proteome</keyword>
<dbReference type="Pfam" id="PF10536">
    <property type="entry name" value="PMD"/>
    <property type="match status" value="1"/>
</dbReference>
<dbReference type="InterPro" id="IPR044824">
    <property type="entry name" value="MAIN-like"/>
</dbReference>
<dbReference type="EMBL" id="JABFAF010000006">
    <property type="protein sequence ID" value="MBA0857216.1"/>
    <property type="molecule type" value="Genomic_DNA"/>
</dbReference>
<dbReference type="GO" id="GO:0010073">
    <property type="term" value="P:meristem maintenance"/>
    <property type="evidence" value="ECO:0007669"/>
    <property type="project" value="InterPro"/>
</dbReference>
<name>A0A7J9LF78_GOSSC</name>
<dbReference type="Proteomes" id="UP000593576">
    <property type="component" value="Unassembled WGS sequence"/>
</dbReference>
<gene>
    <name evidence="2" type="ORF">Goshw_009002</name>
</gene>
<reference evidence="2 3" key="1">
    <citation type="journal article" date="2019" name="Genome Biol. Evol.">
        <title>Insights into the evolution of the New World diploid cottons (Gossypium, subgenus Houzingenia) based on genome sequencing.</title>
        <authorList>
            <person name="Grover C.E."/>
            <person name="Arick M.A. 2nd"/>
            <person name="Thrash A."/>
            <person name="Conover J.L."/>
            <person name="Sanders W.S."/>
            <person name="Peterson D.G."/>
            <person name="Frelichowski J.E."/>
            <person name="Scheffler J.A."/>
            <person name="Scheffler B.E."/>
            <person name="Wendel J.F."/>
        </authorList>
    </citation>
    <scope>NUCLEOTIDE SEQUENCE [LARGE SCALE GENOMIC DNA]</scope>
    <source>
        <strain evidence="2">1</strain>
        <tissue evidence="2">Leaf</tissue>
    </source>
</reference>
<evidence type="ECO:0000313" key="2">
    <source>
        <dbReference type="EMBL" id="MBA0857216.1"/>
    </source>
</evidence>
<dbReference type="AlphaFoldDB" id="A0A7J9LF78"/>
<dbReference type="InterPro" id="IPR019557">
    <property type="entry name" value="AminoTfrase-like_pln_mobile"/>
</dbReference>
<evidence type="ECO:0000313" key="3">
    <source>
        <dbReference type="Proteomes" id="UP000593576"/>
    </source>
</evidence>
<sequence length="201" mass="23599">AEDQILQCHIRNLPSPASLLIEPYLREVSFWHMALVGRGCKLDLKLVRALVERWKPETHTFYFPCGECIITLEDVHLQLGLPMDGSRSDRNSLLRRNFVTLDEDSTKRSERTQLGVYRVDDIVQGDVLGDTTRKNQNWWLHFTTAIMGAFEWTPYEDPAIQEVIPEEFLGNPNIWYMKVSLVVYITVEMHETDRILWQFRF</sequence>
<dbReference type="PANTHER" id="PTHR46033">
    <property type="entry name" value="PROTEIN MAIN-LIKE 2"/>
    <property type="match status" value="1"/>
</dbReference>